<gene>
    <name evidence="1" type="ORF">AVEN_266119_1</name>
</gene>
<dbReference type="InterPro" id="IPR036397">
    <property type="entry name" value="RNaseH_sf"/>
</dbReference>
<proteinExistence type="predicted"/>
<accession>A0A4Y2M4S9</accession>
<dbReference type="PANTHER" id="PTHR47326">
    <property type="entry name" value="TRANSPOSABLE ELEMENT TC3 TRANSPOSASE-LIKE PROTEIN"/>
    <property type="match status" value="1"/>
</dbReference>
<dbReference type="Gene3D" id="3.30.420.10">
    <property type="entry name" value="Ribonuclease H-like superfamily/Ribonuclease H"/>
    <property type="match status" value="1"/>
</dbReference>
<organism evidence="1 2">
    <name type="scientific">Araneus ventricosus</name>
    <name type="common">Orbweaver spider</name>
    <name type="synonym">Epeira ventricosa</name>
    <dbReference type="NCBI Taxonomy" id="182803"/>
    <lineage>
        <taxon>Eukaryota</taxon>
        <taxon>Metazoa</taxon>
        <taxon>Ecdysozoa</taxon>
        <taxon>Arthropoda</taxon>
        <taxon>Chelicerata</taxon>
        <taxon>Arachnida</taxon>
        <taxon>Araneae</taxon>
        <taxon>Araneomorphae</taxon>
        <taxon>Entelegynae</taxon>
        <taxon>Araneoidea</taxon>
        <taxon>Araneidae</taxon>
        <taxon>Araneus</taxon>
    </lineage>
</organism>
<dbReference type="EMBL" id="BGPR01006817">
    <property type="protein sequence ID" value="GBN22078.1"/>
    <property type="molecule type" value="Genomic_DNA"/>
</dbReference>
<reference evidence="1 2" key="1">
    <citation type="journal article" date="2019" name="Sci. Rep.">
        <title>Orb-weaving spider Araneus ventricosus genome elucidates the spidroin gene catalogue.</title>
        <authorList>
            <person name="Kono N."/>
            <person name="Nakamura H."/>
            <person name="Ohtoshi R."/>
            <person name="Moran D.A.P."/>
            <person name="Shinohara A."/>
            <person name="Yoshida Y."/>
            <person name="Fujiwara M."/>
            <person name="Mori M."/>
            <person name="Tomita M."/>
            <person name="Arakawa K."/>
        </authorList>
    </citation>
    <scope>NUCLEOTIDE SEQUENCE [LARGE SCALE GENOMIC DNA]</scope>
</reference>
<comment type="caution">
    <text evidence="1">The sequence shown here is derived from an EMBL/GenBank/DDBJ whole genome shotgun (WGS) entry which is preliminary data.</text>
</comment>
<dbReference type="GO" id="GO:0003676">
    <property type="term" value="F:nucleic acid binding"/>
    <property type="evidence" value="ECO:0007669"/>
    <property type="project" value="InterPro"/>
</dbReference>
<dbReference type="AlphaFoldDB" id="A0A4Y2M4S9"/>
<keyword evidence="2" id="KW-1185">Reference proteome</keyword>
<dbReference type="Proteomes" id="UP000499080">
    <property type="component" value="Unassembled WGS sequence"/>
</dbReference>
<evidence type="ECO:0000313" key="1">
    <source>
        <dbReference type="EMBL" id="GBN22078.1"/>
    </source>
</evidence>
<protein>
    <submittedName>
        <fullName evidence="1">Uncharacterized protein</fullName>
    </submittedName>
</protein>
<dbReference type="PANTHER" id="PTHR47326:SF1">
    <property type="entry name" value="HTH PSQ-TYPE DOMAIN-CONTAINING PROTEIN"/>
    <property type="match status" value="1"/>
</dbReference>
<evidence type="ECO:0000313" key="2">
    <source>
        <dbReference type="Proteomes" id="UP000499080"/>
    </source>
</evidence>
<name>A0A4Y2M4S9_ARAVE</name>
<sequence length="100" mass="11432">MNKSSPPTSFCTCLRSISHKQDGRHFLNAKYPARWIGRGRSVTLSPRSLDLNPLDFFFWGHMKYLVFETPVDSVEDLVTRIILAADKVNTPPGNLDRVRQ</sequence>